<reference evidence="1 2" key="1">
    <citation type="submission" date="2016-10" db="EMBL/GenBank/DDBJ databases">
        <authorList>
            <person name="de Groot N.N."/>
        </authorList>
    </citation>
    <scope>NUCLEOTIDE SEQUENCE [LARGE SCALE GENOMIC DNA]</scope>
    <source>
        <strain evidence="1 2">CGMCC 1.10228</strain>
    </source>
</reference>
<evidence type="ECO:0000313" key="1">
    <source>
        <dbReference type="EMBL" id="SDH60653.1"/>
    </source>
</evidence>
<dbReference type="STRING" id="861298.SAMN04488136_12146"/>
<evidence type="ECO:0000313" key="2">
    <source>
        <dbReference type="Proteomes" id="UP000198854"/>
    </source>
</evidence>
<protein>
    <submittedName>
        <fullName evidence="1">Uncharacterized protein</fullName>
    </submittedName>
</protein>
<dbReference type="RefSeq" id="WP_093276300.1">
    <property type="nucleotide sequence ID" value="NZ_FNDD01000021.1"/>
</dbReference>
<dbReference type="OrthoDB" id="5902815at2"/>
<proteinExistence type="predicted"/>
<dbReference type="EMBL" id="FNDD01000021">
    <property type="protein sequence ID" value="SDH60653.1"/>
    <property type="molecule type" value="Genomic_DNA"/>
</dbReference>
<sequence>MKNSHGRYILAAEVATPMGINLDLSLALAKADLGRFNQQVAENGIDKYTYANIDFIDGEDVFSRSQALVSLLLNALLKPLNRSLKPIPLILSVPSSVSLVKLQQWLEESDFSKSISNIEVVHQSGPKHLETSLKALDKYDALISICLDSPVQMLDELIEQKQVLSSNNPWGIIPSEGGAGMVLARKNIVETLKLKPIARFGHFNAEYEVKDRRAMMRLIKTLDHSRSFGWLYSDMTNRRQDTEDYGFALGARAEKFINAQQPFLINELWGTLGQSSAMALIAAAIFEHKSRELATLLMFSITGDRAVLQLETEFDADSIK</sequence>
<dbReference type="AlphaFoldDB" id="A0A1G8DSJ7"/>
<gene>
    <name evidence="1" type="ORF">SAMN04488136_12146</name>
</gene>
<dbReference type="Proteomes" id="UP000198854">
    <property type="component" value="Unassembled WGS sequence"/>
</dbReference>
<name>A0A1G8DSJ7_9VIBR</name>
<accession>A0A1G8DSJ7</accession>
<keyword evidence="2" id="KW-1185">Reference proteome</keyword>
<organism evidence="1 2">
    <name type="scientific">Vibrio xiamenensis</name>
    <dbReference type="NCBI Taxonomy" id="861298"/>
    <lineage>
        <taxon>Bacteria</taxon>
        <taxon>Pseudomonadati</taxon>
        <taxon>Pseudomonadota</taxon>
        <taxon>Gammaproteobacteria</taxon>
        <taxon>Vibrionales</taxon>
        <taxon>Vibrionaceae</taxon>
        <taxon>Vibrio</taxon>
    </lineage>
</organism>